<dbReference type="CDD" id="cd03221">
    <property type="entry name" value="ABCF_EF-3"/>
    <property type="match status" value="2"/>
</dbReference>
<dbReference type="Proteomes" id="UP001163726">
    <property type="component" value="Chromosome"/>
</dbReference>
<dbReference type="InterPro" id="IPR027417">
    <property type="entry name" value="P-loop_NTPase"/>
</dbReference>
<dbReference type="Pfam" id="PF00005">
    <property type="entry name" value="ABC_tran"/>
    <property type="match status" value="2"/>
</dbReference>
<dbReference type="PROSITE" id="PS00211">
    <property type="entry name" value="ABC_TRANSPORTER_1"/>
    <property type="match status" value="2"/>
</dbReference>
<dbReference type="PANTHER" id="PTHR19211:SF14">
    <property type="entry name" value="ATP-BINDING CASSETTE SUB-FAMILY F MEMBER 1"/>
    <property type="match status" value="1"/>
</dbReference>
<keyword evidence="1" id="KW-0677">Repeat</keyword>
<sequence length="640" mass="72285">MISIQQISLQRGQNFLLEGASAVIHPGQKVGLIGKNGCGKSSLFGLFNQYLQVDAGELHIPNNWVIANVKQETPALEQTAIEYIIDGDQEYRQIELSIAKAEQEQAQVQAGEKLAQLYEKMEHVDGYTIYARAGQLLAGLGFNEKQQHSPVSDFSGGWRMRLNLAQALICRSDLLLLDEPTNHLDLDAVIWLAKFLNQYAGTLVVISHDRDFLDEVCQQILHIEQQKIHTYKGNYSQFEVQRATKLEQQQAMFERQQRERAHMQSFIDRFKAKASKAKQAQSRVKALAKMQVIGPAHVDSEFNFSFREPEKNPNPLISLKQVSAGYPDKTILETIKLNLVPGSRIGLLGRNGAGKSTLIKLLAGDLKPLSGEHTASAGLNIGYFAQHQLEQLRVKDSPLEHLARLAQKETEQQLRDFLGGFGFNGDQALDKVENFSGGEKARLVLALLVWQKPNLLLLDEPTNHLDLDMRLALTMALQEFAGAMIIVSHDRHILRSTCDDFYLVDNGQVEPFQGDLEDYEKWLTEQQSSQQNDKTTNDKAHSAANKKETKRREAEFRQKTKPLRQQIDKYSKIVDKLQAQLDDIEAKLADTELYTDENKSILTDLIKSQANVKSELEKAEESWMYAEEALENAQTEFDQS</sequence>
<feature type="domain" description="ABC transporter" evidence="6">
    <location>
        <begin position="2"/>
        <end position="250"/>
    </location>
</feature>
<name>A0ABY7AM16_9ALTE</name>
<feature type="region of interest" description="Disordered" evidence="5">
    <location>
        <begin position="525"/>
        <end position="561"/>
    </location>
</feature>
<dbReference type="PROSITE" id="PS50893">
    <property type="entry name" value="ABC_TRANSPORTER_2"/>
    <property type="match status" value="2"/>
</dbReference>
<dbReference type="Gene3D" id="3.40.50.300">
    <property type="entry name" value="P-loop containing nucleotide triphosphate hydrolases"/>
    <property type="match status" value="2"/>
</dbReference>
<dbReference type="NCBIfam" id="NF007921">
    <property type="entry name" value="PRK10636.1"/>
    <property type="match status" value="1"/>
</dbReference>
<dbReference type="RefSeq" id="WP_268074953.1">
    <property type="nucleotide sequence ID" value="NZ_CP109965.1"/>
</dbReference>
<dbReference type="InterPro" id="IPR003439">
    <property type="entry name" value="ABC_transporter-like_ATP-bd"/>
</dbReference>
<keyword evidence="4" id="KW-0175">Coiled coil</keyword>
<organism evidence="7 8">
    <name type="scientific">Catenovulum adriaticum</name>
    <dbReference type="NCBI Taxonomy" id="2984846"/>
    <lineage>
        <taxon>Bacteria</taxon>
        <taxon>Pseudomonadati</taxon>
        <taxon>Pseudomonadota</taxon>
        <taxon>Gammaproteobacteria</taxon>
        <taxon>Alteromonadales</taxon>
        <taxon>Alteromonadaceae</taxon>
        <taxon>Catenovulum</taxon>
    </lineage>
</organism>
<evidence type="ECO:0000256" key="3">
    <source>
        <dbReference type="ARBA" id="ARBA00022840"/>
    </source>
</evidence>
<feature type="coiled-coil region" evidence="4">
    <location>
        <begin position="567"/>
        <end position="636"/>
    </location>
</feature>
<evidence type="ECO:0000259" key="6">
    <source>
        <dbReference type="PROSITE" id="PS50893"/>
    </source>
</evidence>
<reference evidence="7" key="1">
    <citation type="submission" date="2022-10" db="EMBL/GenBank/DDBJ databases">
        <title>Catenovulum adriacola sp. nov. isolated in the Harbour of Susak.</title>
        <authorList>
            <person name="Schoch T."/>
            <person name="Reich S.J."/>
            <person name="Stoeferle S."/>
            <person name="Flaiz M."/>
            <person name="Kazda M."/>
            <person name="Riedel C.U."/>
            <person name="Duerre P."/>
        </authorList>
    </citation>
    <scope>NUCLEOTIDE SEQUENCE</scope>
    <source>
        <strain evidence="7">TS8</strain>
    </source>
</reference>
<evidence type="ECO:0000256" key="5">
    <source>
        <dbReference type="SAM" id="MobiDB-lite"/>
    </source>
</evidence>
<gene>
    <name evidence="7" type="ORF">OLW01_01940</name>
</gene>
<evidence type="ECO:0000256" key="1">
    <source>
        <dbReference type="ARBA" id="ARBA00022737"/>
    </source>
</evidence>
<feature type="domain" description="ABC transporter" evidence="6">
    <location>
        <begin position="317"/>
        <end position="531"/>
    </location>
</feature>
<feature type="compositionally biased region" description="Polar residues" evidence="5">
    <location>
        <begin position="525"/>
        <end position="534"/>
    </location>
</feature>
<evidence type="ECO:0000256" key="2">
    <source>
        <dbReference type="ARBA" id="ARBA00022741"/>
    </source>
</evidence>
<dbReference type="PANTHER" id="PTHR19211">
    <property type="entry name" value="ATP-BINDING TRANSPORT PROTEIN-RELATED"/>
    <property type="match status" value="1"/>
</dbReference>
<evidence type="ECO:0000256" key="4">
    <source>
        <dbReference type="SAM" id="Coils"/>
    </source>
</evidence>
<dbReference type="Pfam" id="PF12848">
    <property type="entry name" value="ABC_tran_Xtn"/>
    <property type="match status" value="1"/>
</dbReference>
<dbReference type="InterPro" id="IPR003593">
    <property type="entry name" value="AAA+_ATPase"/>
</dbReference>
<dbReference type="EMBL" id="CP109965">
    <property type="protein sequence ID" value="WAJ70603.1"/>
    <property type="molecule type" value="Genomic_DNA"/>
</dbReference>
<feature type="compositionally biased region" description="Basic and acidic residues" evidence="5">
    <location>
        <begin position="535"/>
        <end position="558"/>
    </location>
</feature>
<accession>A0ABY7AM16</accession>
<keyword evidence="8" id="KW-1185">Reference proteome</keyword>
<keyword evidence="2" id="KW-0547">Nucleotide-binding</keyword>
<dbReference type="GO" id="GO:0005524">
    <property type="term" value="F:ATP binding"/>
    <property type="evidence" value="ECO:0007669"/>
    <property type="project" value="UniProtKB-KW"/>
</dbReference>
<dbReference type="InterPro" id="IPR050611">
    <property type="entry name" value="ABCF"/>
</dbReference>
<keyword evidence="3 7" id="KW-0067">ATP-binding</keyword>
<protein>
    <submittedName>
        <fullName evidence="7">ABC transporter ATP-binding protein</fullName>
    </submittedName>
</protein>
<dbReference type="InterPro" id="IPR017871">
    <property type="entry name" value="ABC_transporter-like_CS"/>
</dbReference>
<dbReference type="InterPro" id="IPR032781">
    <property type="entry name" value="ABC_tran_Xtn"/>
</dbReference>
<evidence type="ECO:0000313" key="8">
    <source>
        <dbReference type="Proteomes" id="UP001163726"/>
    </source>
</evidence>
<dbReference type="SUPFAM" id="SSF52540">
    <property type="entry name" value="P-loop containing nucleoside triphosphate hydrolases"/>
    <property type="match status" value="2"/>
</dbReference>
<proteinExistence type="predicted"/>
<dbReference type="SMART" id="SM00382">
    <property type="entry name" value="AAA"/>
    <property type="match status" value="2"/>
</dbReference>
<evidence type="ECO:0000313" key="7">
    <source>
        <dbReference type="EMBL" id="WAJ70603.1"/>
    </source>
</evidence>